<evidence type="ECO:0000313" key="3">
    <source>
        <dbReference type="Proteomes" id="UP000000849"/>
    </source>
</evidence>
<dbReference type="STRING" id="446466.Cfla_0103"/>
<dbReference type="Proteomes" id="UP000000849">
    <property type="component" value="Chromosome"/>
</dbReference>
<keyword evidence="3" id="KW-1185">Reference proteome</keyword>
<sequence length="205" mass="21405">MTNLHHWCRVVGAAALGLVSAAALTACAGPASSDDEPAPTGRFTGPWAAEFAAMNERFPSEFADAALADSVITEQEMLEGRGLVESCYTAAGYTVTFDEYGRAAVTDPDGAGDSAPQAMGGCSSADGGVMILYYMVAANPENEDEMAIRAECLVEAGVVEQGFTGEDLQKAYDSAELPWPTGDEVAQRCLLDPKGMISTTGTDEQ</sequence>
<dbReference type="EMBL" id="CP001964">
    <property type="protein sequence ID" value="ADG73023.1"/>
    <property type="molecule type" value="Genomic_DNA"/>
</dbReference>
<proteinExistence type="predicted"/>
<keyword evidence="1" id="KW-0732">Signal</keyword>
<gene>
    <name evidence="2" type="ordered locus">Cfla_0103</name>
</gene>
<evidence type="ECO:0000313" key="2">
    <source>
        <dbReference type="EMBL" id="ADG73023.1"/>
    </source>
</evidence>
<evidence type="ECO:0008006" key="4">
    <source>
        <dbReference type="Google" id="ProtNLM"/>
    </source>
</evidence>
<organism evidence="2 3">
    <name type="scientific">Cellulomonas flavigena (strain ATCC 482 / DSM 20109 / BCRC 11376 / JCM 18109 / NBRC 3775 / NCIMB 8073 / NRS 134)</name>
    <dbReference type="NCBI Taxonomy" id="446466"/>
    <lineage>
        <taxon>Bacteria</taxon>
        <taxon>Bacillati</taxon>
        <taxon>Actinomycetota</taxon>
        <taxon>Actinomycetes</taxon>
        <taxon>Micrococcales</taxon>
        <taxon>Cellulomonadaceae</taxon>
        <taxon>Cellulomonas</taxon>
    </lineage>
</organism>
<name>D5UFR4_CELFN</name>
<dbReference type="HOGENOM" id="CLU_1335549_0_0_11"/>
<protein>
    <recommendedName>
        <fullName evidence="4">Lipoprotein</fullName>
    </recommendedName>
</protein>
<feature type="signal peptide" evidence="1">
    <location>
        <begin position="1"/>
        <end position="28"/>
    </location>
</feature>
<dbReference type="KEGG" id="cfl:Cfla_0103"/>
<accession>D5UFR4</accession>
<dbReference type="RefSeq" id="WP_013115357.1">
    <property type="nucleotide sequence ID" value="NC_014151.1"/>
</dbReference>
<reference evidence="2 3" key="1">
    <citation type="journal article" date="2010" name="Stand. Genomic Sci.">
        <title>Complete genome sequence of Cellulomonas flavigena type strain (134).</title>
        <authorList>
            <person name="Abt B."/>
            <person name="Foster B."/>
            <person name="Lapidus A."/>
            <person name="Clum A."/>
            <person name="Sun H."/>
            <person name="Pukall R."/>
            <person name="Lucas S."/>
            <person name="Glavina Del Rio T."/>
            <person name="Nolan M."/>
            <person name="Tice H."/>
            <person name="Cheng J.F."/>
            <person name="Pitluck S."/>
            <person name="Liolios K."/>
            <person name="Ivanova N."/>
            <person name="Mavromatis K."/>
            <person name="Ovchinnikova G."/>
            <person name="Pati A."/>
            <person name="Goodwin L."/>
            <person name="Chen A."/>
            <person name="Palaniappan K."/>
            <person name="Land M."/>
            <person name="Hauser L."/>
            <person name="Chang Y.J."/>
            <person name="Jeffries C.D."/>
            <person name="Rohde M."/>
            <person name="Goker M."/>
            <person name="Woyke T."/>
            <person name="Bristow J."/>
            <person name="Eisen J.A."/>
            <person name="Markowitz V."/>
            <person name="Hugenholtz P."/>
            <person name="Kyrpides N.C."/>
            <person name="Klenk H.P."/>
        </authorList>
    </citation>
    <scope>NUCLEOTIDE SEQUENCE [LARGE SCALE GENOMIC DNA]</scope>
    <source>
        <strain evidence="3">ATCC 482 / DSM 20109 / BCRC 11376 / JCM 18109 / NBRC 3775 / NCIMB 8073 / NRS 134</strain>
    </source>
</reference>
<feature type="chain" id="PRO_5038387951" description="Lipoprotein" evidence="1">
    <location>
        <begin position="29"/>
        <end position="205"/>
    </location>
</feature>
<dbReference type="AlphaFoldDB" id="D5UFR4"/>
<dbReference type="OrthoDB" id="3230981at2"/>
<evidence type="ECO:0000256" key="1">
    <source>
        <dbReference type="SAM" id="SignalP"/>
    </source>
</evidence>
<dbReference type="eggNOG" id="ENOG502ZHWS">
    <property type="taxonomic scope" value="Bacteria"/>
</dbReference>